<dbReference type="GO" id="GO:0008270">
    <property type="term" value="F:zinc ion binding"/>
    <property type="evidence" value="ECO:0007669"/>
    <property type="project" value="InterPro"/>
</dbReference>
<evidence type="ECO:0000256" key="1">
    <source>
        <dbReference type="ARBA" id="ARBA00006576"/>
    </source>
</evidence>
<organism evidence="6 7">
    <name type="scientific">Alsobacter soli</name>
    <dbReference type="NCBI Taxonomy" id="2109933"/>
    <lineage>
        <taxon>Bacteria</taxon>
        <taxon>Pseudomonadati</taxon>
        <taxon>Pseudomonadota</taxon>
        <taxon>Alphaproteobacteria</taxon>
        <taxon>Hyphomicrobiales</taxon>
        <taxon>Alsobacteraceae</taxon>
        <taxon>Alsobacter</taxon>
    </lineage>
</organism>
<keyword evidence="7" id="KW-1185">Reference proteome</keyword>
<accession>A0A2T1HLK0</accession>
<dbReference type="PROSITE" id="PS51747">
    <property type="entry name" value="CYT_DCMP_DEAMINASES_2"/>
    <property type="match status" value="1"/>
</dbReference>
<dbReference type="PANTHER" id="PTHR11086:SF18">
    <property type="entry name" value="DEOXYCYTIDYLATE DEAMINASE"/>
    <property type="match status" value="1"/>
</dbReference>
<sequence>MNRVGEHWRQALEVAELSPNRVRKVGAVVAAADGTVIAACNTFPPGVQDLPERHEGDGRFVWMEHAERNAIFEATRRGVATAGGRITSTFFPCIDCARAIVLAGFRCLDTVEPALEDPVWGASFVRSRVILEEGGVTLNFVEP</sequence>
<evidence type="ECO:0000256" key="2">
    <source>
        <dbReference type="ARBA" id="ARBA00022723"/>
    </source>
</evidence>
<evidence type="ECO:0000256" key="4">
    <source>
        <dbReference type="ARBA" id="ARBA00022833"/>
    </source>
</evidence>
<dbReference type="PROSITE" id="PS00903">
    <property type="entry name" value="CYT_DCMP_DEAMINASES_1"/>
    <property type="match status" value="1"/>
</dbReference>
<dbReference type="OrthoDB" id="9788517at2"/>
<evidence type="ECO:0000313" key="7">
    <source>
        <dbReference type="Proteomes" id="UP000239772"/>
    </source>
</evidence>
<evidence type="ECO:0000313" key="6">
    <source>
        <dbReference type="EMBL" id="PSC02516.1"/>
    </source>
</evidence>
<dbReference type="GO" id="GO:0005737">
    <property type="term" value="C:cytoplasm"/>
    <property type="evidence" value="ECO:0007669"/>
    <property type="project" value="TreeGrafter"/>
</dbReference>
<name>A0A2T1HLK0_9HYPH</name>
<dbReference type="PANTHER" id="PTHR11086">
    <property type="entry name" value="DEOXYCYTIDYLATE DEAMINASE-RELATED"/>
    <property type="match status" value="1"/>
</dbReference>
<evidence type="ECO:0000259" key="5">
    <source>
        <dbReference type="PROSITE" id="PS51747"/>
    </source>
</evidence>
<dbReference type="Proteomes" id="UP000239772">
    <property type="component" value="Unassembled WGS sequence"/>
</dbReference>
<dbReference type="InterPro" id="IPR016193">
    <property type="entry name" value="Cytidine_deaminase-like"/>
</dbReference>
<dbReference type="RefSeq" id="WP_106340647.1">
    <property type="nucleotide sequence ID" value="NZ_PVZS01000052.1"/>
</dbReference>
<dbReference type="InterPro" id="IPR016192">
    <property type="entry name" value="APOBEC/CMP_deaminase_Zn-bd"/>
</dbReference>
<keyword evidence="2" id="KW-0479">Metal-binding</keyword>
<dbReference type="EMBL" id="PVZS01000052">
    <property type="protein sequence ID" value="PSC02516.1"/>
    <property type="molecule type" value="Genomic_DNA"/>
</dbReference>
<gene>
    <name evidence="6" type="ORF">SLNSH_23610</name>
</gene>
<dbReference type="Gene3D" id="3.40.140.10">
    <property type="entry name" value="Cytidine Deaminase, domain 2"/>
    <property type="match status" value="1"/>
</dbReference>
<proteinExistence type="inferred from homology"/>
<dbReference type="GO" id="GO:0004132">
    <property type="term" value="F:dCMP deaminase activity"/>
    <property type="evidence" value="ECO:0007669"/>
    <property type="project" value="TreeGrafter"/>
</dbReference>
<dbReference type="InterPro" id="IPR015517">
    <property type="entry name" value="dCMP_deaminase-rel"/>
</dbReference>
<comment type="caution">
    <text evidence="6">The sequence shown here is derived from an EMBL/GenBank/DDBJ whole genome shotgun (WGS) entry which is preliminary data.</text>
</comment>
<reference evidence="7" key="1">
    <citation type="submission" date="2018-03" db="EMBL/GenBank/DDBJ databases">
        <authorList>
            <person name="Sun L."/>
            <person name="Liu H."/>
            <person name="Chen W."/>
            <person name="Huang K."/>
            <person name="Liu W."/>
            <person name="Gao X."/>
        </authorList>
    </citation>
    <scope>NUCLEOTIDE SEQUENCE [LARGE SCALE GENOMIC DNA]</scope>
    <source>
        <strain evidence="7">SH9</strain>
    </source>
</reference>
<feature type="domain" description="CMP/dCMP-type deaminase" evidence="5">
    <location>
        <begin position="2"/>
        <end position="138"/>
    </location>
</feature>
<dbReference type="AlphaFoldDB" id="A0A2T1HLK0"/>
<dbReference type="Pfam" id="PF00383">
    <property type="entry name" value="dCMP_cyt_deam_1"/>
    <property type="match status" value="1"/>
</dbReference>
<protein>
    <submittedName>
        <fullName evidence="6">CMP deaminase</fullName>
    </submittedName>
</protein>
<dbReference type="SUPFAM" id="SSF53927">
    <property type="entry name" value="Cytidine deaminase-like"/>
    <property type="match status" value="1"/>
</dbReference>
<evidence type="ECO:0000256" key="3">
    <source>
        <dbReference type="ARBA" id="ARBA00022801"/>
    </source>
</evidence>
<keyword evidence="4" id="KW-0862">Zinc</keyword>
<keyword evidence="3" id="KW-0378">Hydrolase</keyword>
<dbReference type="InterPro" id="IPR002125">
    <property type="entry name" value="CMP_dCMP_dom"/>
</dbReference>
<comment type="similarity">
    <text evidence="1">Belongs to the cytidine and deoxycytidylate deaminase family.</text>
</comment>